<dbReference type="InterPro" id="IPR032675">
    <property type="entry name" value="LRR_dom_sf"/>
</dbReference>
<evidence type="ECO:0000256" key="10">
    <source>
        <dbReference type="ARBA" id="ARBA00022741"/>
    </source>
</evidence>
<keyword evidence="12" id="KW-0067">ATP-binding</keyword>
<reference evidence="21" key="1">
    <citation type="journal article" date="2023" name="Nat. Commun.">
        <title>Diploid and tetraploid genomes of Acorus and the evolution of monocots.</title>
        <authorList>
            <person name="Ma L."/>
            <person name="Liu K.W."/>
            <person name="Li Z."/>
            <person name="Hsiao Y.Y."/>
            <person name="Qi Y."/>
            <person name="Fu T."/>
            <person name="Tang G.D."/>
            <person name="Zhang D."/>
            <person name="Sun W.H."/>
            <person name="Liu D.K."/>
            <person name="Li Y."/>
            <person name="Chen G.Z."/>
            <person name="Liu X.D."/>
            <person name="Liao X.Y."/>
            <person name="Jiang Y.T."/>
            <person name="Yu X."/>
            <person name="Hao Y."/>
            <person name="Huang J."/>
            <person name="Zhao X.W."/>
            <person name="Ke S."/>
            <person name="Chen Y.Y."/>
            <person name="Wu W.L."/>
            <person name="Hsu J.L."/>
            <person name="Lin Y.F."/>
            <person name="Huang M.D."/>
            <person name="Li C.Y."/>
            <person name="Huang L."/>
            <person name="Wang Z.W."/>
            <person name="Zhao X."/>
            <person name="Zhong W.Y."/>
            <person name="Peng D.H."/>
            <person name="Ahmad S."/>
            <person name="Lan S."/>
            <person name="Zhang J.S."/>
            <person name="Tsai W.C."/>
            <person name="Van de Peer Y."/>
            <person name="Liu Z.J."/>
        </authorList>
    </citation>
    <scope>NUCLEOTIDE SEQUENCE</scope>
    <source>
        <strain evidence="21">CP</strain>
    </source>
</reference>
<reference evidence="21" key="2">
    <citation type="submission" date="2023-06" db="EMBL/GenBank/DDBJ databases">
        <authorList>
            <person name="Ma L."/>
            <person name="Liu K.-W."/>
            <person name="Li Z."/>
            <person name="Hsiao Y.-Y."/>
            <person name="Qi Y."/>
            <person name="Fu T."/>
            <person name="Tang G."/>
            <person name="Zhang D."/>
            <person name="Sun W.-H."/>
            <person name="Liu D.-K."/>
            <person name="Li Y."/>
            <person name="Chen G.-Z."/>
            <person name="Liu X.-D."/>
            <person name="Liao X.-Y."/>
            <person name="Jiang Y.-T."/>
            <person name="Yu X."/>
            <person name="Hao Y."/>
            <person name="Huang J."/>
            <person name="Zhao X.-W."/>
            <person name="Ke S."/>
            <person name="Chen Y.-Y."/>
            <person name="Wu W.-L."/>
            <person name="Hsu J.-L."/>
            <person name="Lin Y.-F."/>
            <person name="Huang M.-D."/>
            <person name="Li C.-Y."/>
            <person name="Huang L."/>
            <person name="Wang Z.-W."/>
            <person name="Zhao X."/>
            <person name="Zhong W.-Y."/>
            <person name="Peng D.-H."/>
            <person name="Ahmad S."/>
            <person name="Lan S."/>
            <person name="Zhang J.-S."/>
            <person name="Tsai W.-C."/>
            <person name="Van De Peer Y."/>
            <person name="Liu Z.-J."/>
        </authorList>
    </citation>
    <scope>NUCLEOTIDE SEQUENCE</scope>
    <source>
        <strain evidence="21">CP</strain>
        <tissue evidence="21">Leaves</tissue>
    </source>
</reference>
<evidence type="ECO:0000256" key="12">
    <source>
        <dbReference type="ARBA" id="ARBA00022840"/>
    </source>
</evidence>
<dbReference type="SMART" id="SM00220">
    <property type="entry name" value="S_TKc"/>
    <property type="match status" value="1"/>
</dbReference>
<dbReference type="EC" id="2.7.11.1" evidence="3"/>
<evidence type="ECO:0000256" key="17">
    <source>
        <dbReference type="ARBA" id="ARBA00047899"/>
    </source>
</evidence>
<dbReference type="FunFam" id="1.10.510.10:FF:000569">
    <property type="entry name" value="Serine/threonine-protein kinase-like protein CCR4"/>
    <property type="match status" value="1"/>
</dbReference>
<dbReference type="PANTHER" id="PTHR48056:SF23">
    <property type="entry name" value="PROTEIN KINASE DOMAIN-CONTAINING PROTEIN"/>
    <property type="match status" value="1"/>
</dbReference>
<dbReference type="FunFam" id="3.80.10.10:FF:000095">
    <property type="entry name" value="LRR receptor-like serine/threonine-protein kinase GSO1"/>
    <property type="match status" value="2"/>
</dbReference>
<keyword evidence="6" id="KW-0808">Transferase</keyword>
<evidence type="ECO:0000256" key="7">
    <source>
        <dbReference type="ARBA" id="ARBA00022692"/>
    </source>
</evidence>
<dbReference type="InterPro" id="IPR001611">
    <property type="entry name" value="Leu-rich_rpt"/>
</dbReference>
<evidence type="ECO:0000313" key="22">
    <source>
        <dbReference type="Proteomes" id="UP001180020"/>
    </source>
</evidence>
<keyword evidence="15 21" id="KW-0675">Receptor</keyword>
<dbReference type="InterPro" id="IPR013210">
    <property type="entry name" value="LRR_N_plant-typ"/>
</dbReference>
<dbReference type="Gene3D" id="3.80.10.10">
    <property type="entry name" value="Ribonuclease Inhibitor"/>
    <property type="match status" value="5"/>
</dbReference>
<protein>
    <recommendedName>
        <fullName evidence="3">non-specific serine/threonine protein kinase</fullName>
        <ecNumber evidence="3">2.7.11.1</ecNumber>
    </recommendedName>
</protein>
<evidence type="ECO:0000259" key="20">
    <source>
        <dbReference type="PROSITE" id="PS50011"/>
    </source>
</evidence>
<keyword evidence="4" id="KW-0723">Serine/threonine-protein kinase</keyword>
<dbReference type="Pfam" id="PF00560">
    <property type="entry name" value="LRR_1"/>
    <property type="match status" value="3"/>
</dbReference>
<keyword evidence="22" id="KW-1185">Reference proteome</keyword>
<dbReference type="InterPro" id="IPR008271">
    <property type="entry name" value="Ser/Thr_kinase_AS"/>
</dbReference>
<keyword evidence="10" id="KW-0547">Nucleotide-binding</keyword>
<evidence type="ECO:0000256" key="4">
    <source>
        <dbReference type="ARBA" id="ARBA00022527"/>
    </source>
</evidence>
<evidence type="ECO:0000256" key="14">
    <source>
        <dbReference type="ARBA" id="ARBA00023136"/>
    </source>
</evidence>
<evidence type="ECO:0000256" key="9">
    <source>
        <dbReference type="ARBA" id="ARBA00022737"/>
    </source>
</evidence>
<evidence type="ECO:0000313" key="21">
    <source>
        <dbReference type="EMBL" id="KAK1290152.1"/>
    </source>
</evidence>
<evidence type="ECO:0000256" key="18">
    <source>
        <dbReference type="ARBA" id="ARBA00048679"/>
    </source>
</evidence>
<feature type="signal peptide" evidence="19">
    <location>
        <begin position="1"/>
        <end position="22"/>
    </location>
</feature>
<evidence type="ECO:0000256" key="5">
    <source>
        <dbReference type="ARBA" id="ARBA00022614"/>
    </source>
</evidence>
<dbReference type="InterPro" id="IPR003591">
    <property type="entry name" value="Leu-rich_rpt_typical-subtyp"/>
</dbReference>
<dbReference type="SUPFAM" id="SSF52058">
    <property type="entry name" value="L domain-like"/>
    <property type="match status" value="2"/>
</dbReference>
<dbReference type="PROSITE" id="PS50011">
    <property type="entry name" value="PROTEIN_KINASE_DOM"/>
    <property type="match status" value="1"/>
</dbReference>
<evidence type="ECO:0000256" key="1">
    <source>
        <dbReference type="ARBA" id="ARBA00004167"/>
    </source>
</evidence>
<evidence type="ECO:0000256" key="2">
    <source>
        <dbReference type="ARBA" id="ARBA00008684"/>
    </source>
</evidence>
<dbReference type="Pfam" id="PF00069">
    <property type="entry name" value="Pkinase"/>
    <property type="match status" value="1"/>
</dbReference>
<organism evidence="21 22">
    <name type="scientific">Acorus calamus</name>
    <name type="common">Sweet flag</name>
    <dbReference type="NCBI Taxonomy" id="4465"/>
    <lineage>
        <taxon>Eukaryota</taxon>
        <taxon>Viridiplantae</taxon>
        <taxon>Streptophyta</taxon>
        <taxon>Embryophyta</taxon>
        <taxon>Tracheophyta</taxon>
        <taxon>Spermatophyta</taxon>
        <taxon>Magnoliopsida</taxon>
        <taxon>Liliopsida</taxon>
        <taxon>Acoraceae</taxon>
        <taxon>Acorus</taxon>
    </lineage>
</organism>
<dbReference type="Pfam" id="PF12799">
    <property type="entry name" value="LRR_4"/>
    <property type="match status" value="1"/>
</dbReference>
<evidence type="ECO:0000256" key="3">
    <source>
        <dbReference type="ARBA" id="ARBA00012513"/>
    </source>
</evidence>
<comment type="subcellular location">
    <subcellularLocation>
        <location evidence="1">Membrane</location>
        <topology evidence="1">Single-pass membrane protein</topology>
    </subcellularLocation>
</comment>
<evidence type="ECO:0000256" key="8">
    <source>
        <dbReference type="ARBA" id="ARBA00022729"/>
    </source>
</evidence>
<dbReference type="PANTHER" id="PTHR48056">
    <property type="entry name" value="LRR RECEPTOR-LIKE SERINE/THREONINE-PROTEIN KINASE-RELATED"/>
    <property type="match status" value="1"/>
</dbReference>
<dbReference type="InterPro" id="IPR000719">
    <property type="entry name" value="Prot_kinase_dom"/>
</dbReference>
<dbReference type="InterPro" id="IPR025875">
    <property type="entry name" value="Leu-rich_rpt_4"/>
</dbReference>
<dbReference type="SUPFAM" id="SSF56112">
    <property type="entry name" value="Protein kinase-like (PK-like)"/>
    <property type="match status" value="1"/>
</dbReference>
<dbReference type="GO" id="GO:0016020">
    <property type="term" value="C:membrane"/>
    <property type="evidence" value="ECO:0007669"/>
    <property type="project" value="UniProtKB-SubCell"/>
</dbReference>
<sequence length="764" mass="84459">MRGPLFLLLFVLLSLPFTLVSTLSSDGHSLLSLSKNLTIPTPILSTWTASDPDPCNWTGVECGSRHNYVVTLNLSGTGVSGTLGPDIGRLRFLRTLDLSINNISGSLPPELGNCPRLSYLDLSNNYLSGEFPESLFRIPVLEFVYLYNNSFNGPIPSSVGESSQLQYLWLNNNSLSGPLPASVGNLSELAYLDLGMNSLSGVIPESLNRLKNLYYLDLSENHFSGEITYGSENCTNMQYLYLSYNRFDGGIRRACAIVLNYLSGSIPLEIGQCSSLTELVLKENLLDGVIPAELGLLRNLTLLWLYTNHLHGEIPIEVWKIPTLEEVLIYNNSLSGQLPVEITELRHLKNLTLFNNNFSGVVPKGLGLNSGLLELDLSYNRFSGEIPPNLCFSKRLERLILAYNQFQGSIPLDIGECKSLWRLRLDHNNLSGPLPHLLENSGLIPLEIGNLVKLQVLDLSSNVLSGLLPPQISQCAGLQKLDLGFNSINGSIPLSLSKLTGLQYLISVSLVKKVSQIAQRGAHGTVYKAYLSPDKIYAVKKLTCTRKKGLSMSMNGSLHDVLHEIHPPPILLWEVRFKIALGVAQGLKYLHHDCNPAIVHRDIKPKNILLDLDMEPHISDFGIATLIDTSVSPKSSVIIGTIGYMSPETAFTTRKSKESDVYSYGVVLLELITRLKAVDPSFPENTDIVSWVNSNLNGREGHCLDRIIDPGLIREFMGSRDMEEVAKLLLLALRCTAKEAGDRPSMRDVVKQLTDLQMMFFSQK</sequence>
<proteinExistence type="inferred from homology"/>
<keyword evidence="8 19" id="KW-0732">Signal</keyword>
<name>A0AAV9CPT6_ACOCL</name>
<evidence type="ECO:0000256" key="11">
    <source>
        <dbReference type="ARBA" id="ARBA00022777"/>
    </source>
</evidence>
<dbReference type="GO" id="GO:0004674">
    <property type="term" value="F:protein serine/threonine kinase activity"/>
    <property type="evidence" value="ECO:0007669"/>
    <property type="project" value="UniProtKB-KW"/>
</dbReference>
<dbReference type="Pfam" id="PF08263">
    <property type="entry name" value="LRRNT_2"/>
    <property type="match status" value="1"/>
</dbReference>
<dbReference type="InterPro" id="IPR050647">
    <property type="entry name" value="Plant_LRR-RLKs"/>
</dbReference>
<dbReference type="GO" id="GO:0033612">
    <property type="term" value="F:receptor serine/threonine kinase binding"/>
    <property type="evidence" value="ECO:0007669"/>
    <property type="project" value="TreeGrafter"/>
</dbReference>
<dbReference type="GO" id="GO:0005524">
    <property type="term" value="F:ATP binding"/>
    <property type="evidence" value="ECO:0007669"/>
    <property type="project" value="UniProtKB-KW"/>
</dbReference>
<evidence type="ECO:0000256" key="16">
    <source>
        <dbReference type="ARBA" id="ARBA00023180"/>
    </source>
</evidence>
<keyword evidence="5" id="KW-0433">Leucine-rich repeat</keyword>
<dbReference type="InterPro" id="IPR011009">
    <property type="entry name" value="Kinase-like_dom_sf"/>
</dbReference>
<dbReference type="Proteomes" id="UP001180020">
    <property type="component" value="Unassembled WGS sequence"/>
</dbReference>
<evidence type="ECO:0000256" key="6">
    <source>
        <dbReference type="ARBA" id="ARBA00022679"/>
    </source>
</evidence>
<feature type="chain" id="PRO_5043350571" description="non-specific serine/threonine protein kinase" evidence="19">
    <location>
        <begin position="23"/>
        <end position="764"/>
    </location>
</feature>
<comment type="catalytic activity">
    <reaction evidence="18">
        <text>L-seryl-[protein] + ATP = O-phospho-L-seryl-[protein] + ADP + H(+)</text>
        <dbReference type="Rhea" id="RHEA:17989"/>
        <dbReference type="Rhea" id="RHEA-COMP:9863"/>
        <dbReference type="Rhea" id="RHEA-COMP:11604"/>
        <dbReference type="ChEBI" id="CHEBI:15378"/>
        <dbReference type="ChEBI" id="CHEBI:29999"/>
        <dbReference type="ChEBI" id="CHEBI:30616"/>
        <dbReference type="ChEBI" id="CHEBI:83421"/>
        <dbReference type="ChEBI" id="CHEBI:456216"/>
        <dbReference type="EC" id="2.7.11.1"/>
    </reaction>
</comment>
<evidence type="ECO:0000256" key="13">
    <source>
        <dbReference type="ARBA" id="ARBA00022989"/>
    </source>
</evidence>
<comment type="catalytic activity">
    <reaction evidence="17">
        <text>L-threonyl-[protein] + ATP = O-phospho-L-threonyl-[protein] + ADP + H(+)</text>
        <dbReference type="Rhea" id="RHEA:46608"/>
        <dbReference type="Rhea" id="RHEA-COMP:11060"/>
        <dbReference type="Rhea" id="RHEA-COMP:11605"/>
        <dbReference type="ChEBI" id="CHEBI:15378"/>
        <dbReference type="ChEBI" id="CHEBI:30013"/>
        <dbReference type="ChEBI" id="CHEBI:30616"/>
        <dbReference type="ChEBI" id="CHEBI:61977"/>
        <dbReference type="ChEBI" id="CHEBI:456216"/>
        <dbReference type="EC" id="2.7.11.1"/>
    </reaction>
</comment>
<keyword evidence="9" id="KW-0677">Repeat</keyword>
<dbReference type="Pfam" id="PF13855">
    <property type="entry name" value="LRR_8"/>
    <property type="match status" value="1"/>
</dbReference>
<keyword evidence="13" id="KW-1133">Transmembrane helix</keyword>
<gene>
    <name evidence="21" type="primary">INRPK1</name>
    <name evidence="21" type="ORF">QJS10_CPB18g00247</name>
</gene>
<dbReference type="EMBL" id="JAUJYO010000018">
    <property type="protein sequence ID" value="KAK1290152.1"/>
    <property type="molecule type" value="Genomic_DNA"/>
</dbReference>
<evidence type="ECO:0000256" key="15">
    <source>
        <dbReference type="ARBA" id="ARBA00023170"/>
    </source>
</evidence>
<keyword evidence="16" id="KW-0325">Glycoprotein</keyword>
<comment type="similarity">
    <text evidence="2">Belongs to the protein kinase superfamily. Ser/Thr protein kinase family.</text>
</comment>
<feature type="domain" description="Protein kinase" evidence="20">
    <location>
        <begin position="406"/>
        <end position="761"/>
    </location>
</feature>
<keyword evidence="11 21" id="KW-0418">Kinase</keyword>
<comment type="caution">
    <text evidence="21">The sequence shown here is derived from an EMBL/GenBank/DDBJ whole genome shotgun (WGS) entry which is preliminary data.</text>
</comment>
<dbReference type="AlphaFoldDB" id="A0AAV9CPT6"/>
<evidence type="ECO:0000256" key="19">
    <source>
        <dbReference type="SAM" id="SignalP"/>
    </source>
</evidence>
<keyword evidence="7" id="KW-0812">Transmembrane</keyword>
<accession>A0AAV9CPT6</accession>
<dbReference type="PROSITE" id="PS00108">
    <property type="entry name" value="PROTEIN_KINASE_ST"/>
    <property type="match status" value="1"/>
</dbReference>
<dbReference type="PRINTS" id="PR00019">
    <property type="entry name" value="LEURICHRPT"/>
</dbReference>
<dbReference type="SMART" id="SM00369">
    <property type="entry name" value="LRR_TYP"/>
    <property type="match status" value="6"/>
</dbReference>
<dbReference type="Gene3D" id="1.10.510.10">
    <property type="entry name" value="Transferase(Phosphotransferase) domain 1"/>
    <property type="match status" value="1"/>
</dbReference>
<keyword evidence="14" id="KW-0472">Membrane</keyword>